<reference evidence="5 6" key="1">
    <citation type="submission" date="2018-04" db="EMBL/GenBank/DDBJ databases">
        <title>Genomic Encyclopedia of Type Strains, Phase III (KMG-III): the genomes of soil and plant-associated and newly described type strains.</title>
        <authorList>
            <person name="Whitman W."/>
        </authorList>
    </citation>
    <scope>NUCLEOTIDE SEQUENCE [LARGE SCALE GENOMIC DNA]</scope>
    <source>
        <strain evidence="5 6">NW12</strain>
    </source>
</reference>
<dbReference type="InterPro" id="IPR027417">
    <property type="entry name" value="P-loop_NTPase"/>
</dbReference>
<dbReference type="RefSeq" id="WP_107933713.1">
    <property type="nucleotide sequence ID" value="NZ_PZZN01000003.1"/>
</dbReference>
<dbReference type="PANTHER" id="PTHR34383">
    <property type="entry name" value="POLYPHOSPHATE:AMP PHOSPHOTRANSFERASE-RELATED"/>
    <property type="match status" value="1"/>
</dbReference>
<name>A0A2T4YN73_9SPHN</name>
<evidence type="ECO:0000256" key="2">
    <source>
        <dbReference type="ARBA" id="ARBA00022679"/>
    </source>
</evidence>
<dbReference type="GO" id="GO:0008976">
    <property type="term" value="F:polyphosphate kinase activity"/>
    <property type="evidence" value="ECO:0007669"/>
    <property type="project" value="InterPro"/>
</dbReference>
<proteinExistence type="inferred from homology"/>
<dbReference type="EMBL" id="PZZN01000003">
    <property type="protein sequence ID" value="PTM44866.1"/>
    <property type="molecule type" value="Genomic_DNA"/>
</dbReference>
<dbReference type="PANTHER" id="PTHR34383:SF3">
    <property type="entry name" value="POLYPHOSPHATE:AMP PHOSPHOTRANSFERASE"/>
    <property type="match status" value="1"/>
</dbReference>
<dbReference type="Gene3D" id="3.40.50.300">
    <property type="entry name" value="P-loop containing nucleotide triphosphate hydrolases"/>
    <property type="match status" value="1"/>
</dbReference>
<dbReference type="Proteomes" id="UP000240996">
    <property type="component" value="Unassembled WGS sequence"/>
</dbReference>
<dbReference type="SUPFAM" id="SSF52540">
    <property type="entry name" value="P-loop containing nucleoside triphosphate hydrolases"/>
    <property type="match status" value="1"/>
</dbReference>
<dbReference type="InterPro" id="IPR016898">
    <property type="entry name" value="Polyphosphate_phosphotransfera"/>
</dbReference>
<keyword evidence="6" id="KW-1185">Reference proteome</keyword>
<dbReference type="InterPro" id="IPR022488">
    <property type="entry name" value="PPK2-related"/>
</dbReference>
<protein>
    <submittedName>
        <fullName evidence="5">Polyphosphate kinase 2 (PPK2 family)</fullName>
    </submittedName>
</protein>
<dbReference type="PIRSF" id="PIRSF028756">
    <property type="entry name" value="PPK2_prd"/>
    <property type="match status" value="1"/>
</dbReference>
<accession>A0A2T4YN73</accession>
<keyword evidence="2" id="KW-0808">Transferase</keyword>
<dbReference type="AlphaFoldDB" id="A0A2T4YN73"/>
<gene>
    <name evidence="5" type="ORF">C8J24_3079</name>
</gene>
<evidence type="ECO:0000313" key="5">
    <source>
        <dbReference type="EMBL" id="PTM44866.1"/>
    </source>
</evidence>
<evidence type="ECO:0000259" key="4">
    <source>
        <dbReference type="Pfam" id="PF03976"/>
    </source>
</evidence>
<evidence type="ECO:0000313" key="6">
    <source>
        <dbReference type="Proteomes" id="UP000240996"/>
    </source>
</evidence>
<comment type="caution">
    <text evidence="5">The sequence shown here is derived from an EMBL/GenBank/DDBJ whole genome shotgun (WGS) entry which is preliminary data.</text>
</comment>
<feature type="domain" description="Polyphosphate kinase-2-related" evidence="4">
    <location>
        <begin position="17"/>
        <end position="233"/>
    </location>
</feature>
<evidence type="ECO:0000256" key="3">
    <source>
        <dbReference type="ARBA" id="ARBA00022777"/>
    </source>
</evidence>
<evidence type="ECO:0000256" key="1">
    <source>
        <dbReference type="ARBA" id="ARBA00009924"/>
    </source>
</evidence>
<sequence length="257" mass="29473">MPIDLAHYEAGDAYDGKYKRDLAKLQKRLEHIQVAHIVNKRPAVVMFEGWDAAGKGGIIQRLSAEWDPRTYRVWPIAAPSADEKAHHFLWRFWKRLPADGNIAVFDRSWYGRVLVERVEEFATRREWERGYDAINAFEAGLIGNDTTLIKIFVHITQAEQDRRLEARLRDPWKHWKTGLDDYHNRSRREDYLAAMHEMFARTDTAAAPWIVIDGNDKKAARIAALTVVADRLEGGVAMVPPPLDPAVLKVAKKALKL</sequence>
<dbReference type="Pfam" id="PF03976">
    <property type="entry name" value="PPK2"/>
    <property type="match status" value="1"/>
</dbReference>
<comment type="similarity">
    <text evidence="1">Belongs to the polyphosphate kinase 2 (PPK2) family. Class I subfamily.</text>
</comment>
<organism evidence="5 6">
    <name type="scientific">Sphingomonas aerolata</name>
    <dbReference type="NCBI Taxonomy" id="185951"/>
    <lineage>
        <taxon>Bacteria</taxon>
        <taxon>Pseudomonadati</taxon>
        <taxon>Pseudomonadota</taxon>
        <taxon>Alphaproteobacteria</taxon>
        <taxon>Sphingomonadales</taxon>
        <taxon>Sphingomonadaceae</taxon>
        <taxon>Sphingomonas</taxon>
    </lineage>
</organism>
<keyword evidence="3 5" id="KW-0418">Kinase</keyword>